<dbReference type="SFLD" id="SFLDF00280">
    <property type="entry name" value="coenzyme_PQQ_synthesis_protein"/>
    <property type="match status" value="1"/>
</dbReference>
<comment type="subunit">
    <text evidence="8">Interacts with PqqD. The interaction is necessary for activity of PqqE.</text>
</comment>
<comment type="pathway">
    <text evidence="8">Cofactor biosynthesis; pyrroloquinoline quinone biosynthesis.</text>
</comment>
<keyword evidence="5 8" id="KW-0560">Oxidoreductase</keyword>
<dbReference type="InterPro" id="IPR050377">
    <property type="entry name" value="Radical_SAM_PqqE_MftC-like"/>
</dbReference>
<dbReference type="NCBIfam" id="TIGR04085">
    <property type="entry name" value="rSAM_more_4Fe4S"/>
    <property type="match status" value="1"/>
</dbReference>
<dbReference type="SUPFAM" id="SSF102114">
    <property type="entry name" value="Radical SAM enzymes"/>
    <property type="match status" value="1"/>
</dbReference>
<dbReference type="PROSITE" id="PS01305">
    <property type="entry name" value="MOAA_NIFB_PQQE"/>
    <property type="match status" value="1"/>
</dbReference>
<dbReference type="Proteomes" id="UP000194641">
    <property type="component" value="Unassembled WGS sequence"/>
</dbReference>
<dbReference type="GO" id="GO:0051539">
    <property type="term" value="F:4 iron, 4 sulfur cluster binding"/>
    <property type="evidence" value="ECO:0007669"/>
    <property type="project" value="UniProtKB-KW"/>
</dbReference>
<dbReference type="Pfam" id="PF04055">
    <property type="entry name" value="Radical_SAM"/>
    <property type="match status" value="1"/>
</dbReference>
<reference evidence="11" key="1">
    <citation type="submission" date="2014-06" db="EMBL/GenBank/DDBJ databases">
        <authorList>
            <person name="Winans N.J."/>
            <person name="Newell P.D."/>
            <person name="Douglas A.E."/>
        </authorList>
    </citation>
    <scope>NUCLEOTIDE SEQUENCE [LARGE SCALE GENOMIC DNA]</scope>
</reference>
<keyword evidence="4 8" id="KW-0884">PQQ biosynthesis</keyword>
<comment type="cofactor">
    <cofactor evidence="8">
        <name>[4Fe-4S] cluster</name>
        <dbReference type="ChEBI" id="CHEBI:49883"/>
    </cofactor>
    <text evidence="8">Binds 1 [4Fe-4S] cluster. The cluster is coordinated with 3 cysteines and an exchangeable S-adenosyl-L-methionine.</text>
</comment>
<evidence type="ECO:0000313" key="11">
    <source>
        <dbReference type="Proteomes" id="UP000194641"/>
    </source>
</evidence>
<proteinExistence type="inferred from homology"/>
<keyword evidence="7 8" id="KW-0411">Iron-sulfur</keyword>
<dbReference type="SFLD" id="SFLDG01067">
    <property type="entry name" value="SPASM/twitch_domain_containing"/>
    <property type="match status" value="1"/>
</dbReference>
<dbReference type="PIRSF" id="PIRSF037420">
    <property type="entry name" value="PQQ_syn_pqqE"/>
    <property type="match status" value="1"/>
</dbReference>
<dbReference type="AlphaFoldDB" id="A0A252ANZ6"/>
<gene>
    <name evidence="8" type="primary">pqqE</name>
    <name evidence="10" type="ORF">HK17_11140</name>
</gene>
<feature type="binding site" evidence="8">
    <location>
        <position position="20"/>
    </location>
    <ligand>
        <name>[4Fe-4S] cluster</name>
        <dbReference type="ChEBI" id="CHEBI:49883"/>
        <note>4Fe-4S-S-AdoMet</note>
    </ligand>
</feature>
<dbReference type="GO" id="GO:0018189">
    <property type="term" value="P:pyrroloquinoline quinone biosynthetic process"/>
    <property type="evidence" value="ECO:0007669"/>
    <property type="project" value="UniProtKB-UniRule"/>
</dbReference>
<evidence type="ECO:0000256" key="7">
    <source>
        <dbReference type="ARBA" id="ARBA00023014"/>
    </source>
</evidence>
<dbReference type="InterPro" id="IPR017200">
    <property type="entry name" value="PqqE-like"/>
</dbReference>
<dbReference type="RefSeq" id="WP_086659842.1">
    <property type="nucleotide sequence ID" value="NZ_JBJJWX010000010.1"/>
</dbReference>
<dbReference type="SMART" id="SM00729">
    <property type="entry name" value="Elp3"/>
    <property type="match status" value="1"/>
</dbReference>
<dbReference type="GO" id="GO:0005506">
    <property type="term" value="F:iron ion binding"/>
    <property type="evidence" value="ECO:0007669"/>
    <property type="project" value="UniProtKB-UniRule"/>
</dbReference>
<dbReference type="Gene3D" id="3.20.20.70">
    <property type="entry name" value="Aldolase class I"/>
    <property type="match status" value="1"/>
</dbReference>
<dbReference type="SFLD" id="SFLDG01386">
    <property type="entry name" value="main_SPASM_domain-containing"/>
    <property type="match status" value="1"/>
</dbReference>
<dbReference type="InterPro" id="IPR000385">
    <property type="entry name" value="MoaA_NifB_PqqE_Fe-S-bd_CS"/>
</dbReference>
<dbReference type="InterPro" id="IPR011843">
    <property type="entry name" value="PQQ_synth_PqqE_bac"/>
</dbReference>
<dbReference type="InterPro" id="IPR007197">
    <property type="entry name" value="rSAM"/>
</dbReference>
<protein>
    <recommendedName>
        <fullName evidence="8">PqqA peptide cyclase</fullName>
        <ecNumber evidence="8">1.21.98.4</ecNumber>
    </recommendedName>
    <alternativeName>
        <fullName evidence="8">Coenzyme PQQ synthesis protein E</fullName>
    </alternativeName>
</protein>
<dbReference type="PANTHER" id="PTHR11228">
    <property type="entry name" value="RADICAL SAM DOMAIN PROTEIN"/>
    <property type="match status" value="1"/>
</dbReference>
<evidence type="ECO:0000256" key="5">
    <source>
        <dbReference type="ARBA" id="ARBA00023002"/>
    </source>
</evidence>
<comment type="function">
    <text evidence="8">Catalyzes the cross-linking of a glutamate residue and a tyrosine residue in the PqqA protein as part of the biosynthesis of pyrroloquinoline quinone (PQQ).</text>
</comment>
<comment type="caution">
    <text evidence="10">The sequence shown here is derived from an EMBL/GenBank/DDBJ whole genome shotgun (WGS) entry which is preliminary data.</text>
</comment>
<dbReference type="HAMAP" id="MF_00660">
    <property type="entry name" value="PqqE"/>
    <property type="match status" value="1"/>
</dbReference>
<evidence type="ECO:0000256" key="8">
    <source>
        <dbReference type="HAMAP-Rule" id="MF_00660"/>
    </source>
</evidence>
<comment type="catalytic activity">
    <reaction evidence="8">
        <text>[PQQ precursor protein] + S-adenosyl-L-methionine = E-Y cross-linked-[PQQ precursor protein] + 5'-deoxyadenosine + L-methionine + H(+)</text>
        <dbReference type="Rhea" id="RHEA:56836"/>
        <dbReference type="Rhea" id="RHEA-COMP:14800"/>
        <dbReference type="Rhea" id="RHEA-COMP:14801"/>
        <dbReference type="ChEBI" id="CHEBI:15378"/>
        <dbReference type="ChEBI" id="CHEBI:17319"/>
        <dbReference type="ChEBI" id="CHEBI:57844"/>
        <dbReference type="ChEBI" id="CHEBI:59789"/>
        <dbReference type="ChEBI" id="CHEBI:141026"/>
        <dbReference type="ChEBI" id="CHEBI:141027"/>
        <dbReference type="EC" id="1.21.98.4"/>
    </reaction>
</comment>
<feature type="binding site" evidence="8">
    <location>
        <position position="27"/>
    </location>
    <ligand>
        <name>[4Fe-4S] cluster</name>
        <dbReference type="ChEBI" id="CHEBI:49883"/>
        <note>4Fe-4S-S-AdoMet</note>
    </ligand>
</feature>
<dbReference type="UniPathway" id="UPA00539"/>
<evidence type="ECO:0000256" key="1">
    <source>
        <dbReference type="ARBA" id="ARBA00022485"/>
    </source>
</evidence>
<dbReference type="GO" id="GO:0009975">
    <property type="term" value="F:cyclase activity"/>
    <property type="evidence" value="ECO:0007669"/>
    <property type="project" value="UniProtKB-UniRule"/>
</dbReference>
<comment type="similarity">
    <text evidence="8">Belongs to the radical SAM superfamily. PqqE family.</text>
</comment>
<dbReference type="InterPro" id="IPR023885">
    <property type="entry name" value="4Fe4S-binding_SPASM_dom"/>
</dbReference>
<dbReference type="GO" id="GO:0032324">
    <property type="term" value="P:molybdopterin cofactor biosynthetic process"/>
    <property type="evidence" value="ECO:0007669"/>
    <property type="project" value="UniProtKB-ARBA"/>
</dbReference>
<dbReference type="EC" id="1.21.98.4" evidence="8"/>
<evidence type="ECO:0000259" key="9">
    <source>
        <dbReference type="PROSITE" id="PS51918"/>
    </source>
</evidence>
<dbReference type="InterPro" id="IPR006638">
    <property type="entry name" value="Elp3/MiaA/NifB-like_rSAM"/>
</dbReference>
<name>A0A252ANZ6_9PROT</name>
<evidence type="ECO:0000313" key="10">
    <source>
        <dbReference type="EMBL" id="OUI91503.1"/>
    </source>
</evidence>
<dbReference type="InterPro" id="IPR058240">
    <property type="entry name" value="rSAM_sf"/>
</dbReference>
<feature type="domain" description="Radical SAM core" evidence="9">
    <location>
        <begin position="6"/>
        <end position="222"/>
    </location>
</feature>
<dbReference type="CDD" id="cd01335">
    <property type="entry name" value="Radical_SAM"/>
    <property type="match status" value="1"/>
</dbReference>
<dbReference type="InterPro" id="IPR013785">
    <property type="entry name" value="Aldolase_TIM"/>
</dbReference>
<evidence type="ECO:0000256" key="2">
    <source>
        <dbReference type="ARBA" id="ARBA00022691"/>
    </source>
</evidence>
<dbReference type="Pfam" id="PF13186">
    <property type="entry name" value="SPASM"/>
    <property type="match status" value="1"/>
</dbReference>
<accession>A0A252ANZ6</accession>
<dbReference type="SFLD" id="SFLDS00029">
    <property type="entry name" value="Radical_SAM"/>
    <property type="match status" value="1"/>
</dbReference>
<sequence>MNAIAPPPPMSLLAELTHRCPLQCPYCSNPLKLDPRKDELETAIWKRVFKEAAEMGVLQVHFSGGEPMARPDLPELVAYAVELGLYTNLITSGVLLTAANLKALADAGLDHVQLSFQDADTQQAERIGGMAGAQAKKLEAARLIVAEDVPLTLNFVIHRQNAARVPAMLDMAEQLGARRVEIAHTQYYGWGLMNRDALLPSRDQLVETEQAVAAARARFGTRIAIDFVTPDYYADQPKPCMGGWGQRFINIAPTGKVLPCHAAESIPGLTFPTVRDESLSDIWQHSPLFALYRGTDWMPDPCKSCAFKEIDWGGCRCQALALAGDAGATDPVCHRAPGHTLIEQAIAQRPAVPPAFRYRRYGNADLGVAKPEESQT</sequence>
<dbReference type="GO" id="GO:0016491">
    <property type="term" value="F:oxidoreductase activity"/>
    <property type="evidence" value="ECO:0007669"/>
    <property type="project" value="UniProtKB-KW"/>
</dbReference>
<feature type="binding site" evidence="8">
    <location>
        <position position="24"/>
    </location>
    <ligand>
        <name>[4Fe-4S] cluster</name>
        <dbReference type="ChEBI" id="CHEBI:49883"/>
        <note>4Fe-4S-S-AdoMet</note>
    </ligand>
</feature>
<dbReference type="PANTHER" id="PTHR11228:SF7">
    <property type="entry name" value="PQQA PEPTIDE CYCLASE"/>
    <property type="match status" value="1"/>
</dbReference>
<dbReference type="GO" id="GO:1904047">
    <property type="term" value="F:S-adenosyl-L-methionine binding"/>
    <property type="evidence" value="ECO:0007669"/>
    <property type="project" value="UniProtKB-UniRule"/>
</dbReference>
<keyword evidence="2 8" id="KW-0949">S-adenosyl-L-methionine</keyword>
<keyword evidence="3 8" id="KW-0479">Metal-binding</keyword>
<dbReference type="PROSITE" id="PS51918">
    <property type="entry name" value="RADICAL_SAM"/>
    <property type="match status" value="1"/>
</dbReference>
<evidence type="ECO:0000256" key="4">
    <source>
        <dbReference type="ARBA" id="ARBA00022905"/>
    </source>
</evidence>
<organism evidence="10 11">
    <name type="scientific">Acetobacter indonesiensis</name>
    <dbReference type="NCBI Taxonomy" id="104101"/>
    <lineage>
        <taxon>Bacteria</taxon>
        <taxon>Pseudomonadati</taxon>
        <taxon>Pseudomonadota</taxon>
        <taxon>Alphaproteobacteria</taxon>
        <taxon>Acetobacterales</taxon>
        <taxon>Acetobacteraceae</taxon>
        <taxon>Acetobacter</taxon>
    </lineage>
</organism>
<evidence type="ECO:0000256" key="6">
    <source>
        <dbReference type="ARBA" id="ARBA00023004"/>
    </source>
</evidence>
<dbReference type="EMBL" id="JOPA01000035">
    <property type="protein sequence ID" value="OUI91503.1"/>
    <property type="molecule type" value="Genomic_DNA"/>
</dbReference>
<keyword evidence="6 8" id="KW-0408">Iron</keyword>
<keyword evidence="1 8" id="KW-0004">4Fe-4S</keyword>
<dbReference type="NCBIfam" id="TIGR02109">
    <property type="entry name" value="PQQ_syn_pqqE"/>
    <property type="match status" value="1"/>
</dbReference>
<evidence type="ECO:0000256" key="3">
    <source>
        <dbReference type="ARBA" id="ARBA00022723"/>
    </source>
</evidence>